<dbReference type="EMBL" id="MKQR01000016">
    <property type="protein sequence ID" value="OLR92411.1"/>
    <property type="molecule type" value="Genomic_DNA"/>
</dbReference>
<name>A0A1Q9LK39_9PSEU</name>
<evidence type="ECO:0000313" key="1">
    <source>
        <dbReference type="EMBL" id="OLR92411.1"/>
    </source>
</evidence>
<sequence length="67" mass="6508">MRDEIRGTEFTDSAAQECPLAAATTATSAKVGVRAKVLAGITLGIAGGVVIAGDISTVVSVHGPGAA</sequence>
<keyword evidence="2" id="KW-1185">Reference proteome</keyword>
<dbReference type="Proteomes" id="UP000186040">
    <property type="component" value="Unassembled WGS sequence"/>
</dbReference>
<dbReference type="RefSeq" id="WP_075975554.1">
    <property type="nucleotide sequence ID" value="NZ_MKQR01000016.1"/>
</dbReference>
<reference evidence="1 2" key="1">
    <citation type="submission" date="2016-10" db="EMBL/GenBank/DDBJ databases">
        <title>The Draft Genome Sequence of Actinokineospora bangkokensis 44EHWT reveals the biosynthetic pathway of antifungal compounds Thailandins with unusual extender unit butylmalonyl-CoA.</title>
        <authorList>
            <person name="Greule A."/>
            <person name="Intra B."/>
            <person name="Flemming S."/>
            <person name="Rommel M.G."/>
            <person name="Panbangred W."/>
            <person name="Bechthold A."/>
        </authorList>
    </citation>
    <scope>NUCLEOTIDE SEQUENCE [LARGE SCALE GENOMIC DNA]</scope>
    <source>
        <strain evidence="1 2">44EHW</strain>
    </source>
</reference>
<accession>A0A1Q9LK39</accession>
<comment type="caution">
    <text evidence="1">The sequence shown here is derived from an EMBL/GenBank/DDBJ whole genome shotgun (WGS) entry which is preliminary data.</text>
</comment>
<dbReference type="STRING" id="1193682.BJP25_20200"/>
<protein>
    <submittedName>
        <fullName evidence="1">Uncharacterized protein</fullName>
    </submittedName>
</protein>
<gene>
    <name evidence="1" type="ORF">BJP25_20200</name>
</gene>
<evidence type="ECO:0000313" key="2">
    <source>
        <dbReference type="Proteomes" id="UP000186040"/>
    </source>
</evidence>
<dbReference type="AlphaFoldDB" id="A0A1Q9LK39"/>
<organism evidence="1 2">
    <name type="scientific">Actinokineospora bangkokensis</name>
    <dbReference type="NCBI Taxonomy" id="1193682"/>
    <lineage>
        <taxon>Bacteria</taxon>
        <taxon>Bacillati</taxon>
        <taxon>Actinomycetota</taxon>
        <taxon>Actinomycetes</taxon>
        <taxon>Pseudonocardiales</taxon>
        <taxon>Pseudonocardiaceae</taxon>
        <taxon>Actinokineospora</taxon>
    </lineage>
</organism>
<proteinExistence type="predicted"/>